<dbReference type="EMBL" id="CP064936">
    <property type="protein sequence ID" value="QQA01001.1"/>
    <property type="molecule type" value="Genomic_DNA"/>
</dbReference>
<dbReference type="KEGG" id="tper:IWA51_12240"/>
<evidence type="ECO:0000313" key="2">
    <source>
        <dbReference type="Proteomes" id="UP000595224"/>
    </source>
</evidence>
<accession>A0A7T3V542</accession>
<dbReference type="RefSeq" id="WP_198442610.1">
    <property type="nucleotide sequence ID" value="NZ_CBCSHE010000007.1"/>
</dbReference>
<protein>
    <submittedName>
        <fullName evidence="1">Uncharacterized protein</fullName>
    </submittedName>
</protein>
<name>A0A7T3V542_9SPIR</name>
<sequence length="66" mass="7974">MKIEVNIEEMVVGKFELDIPEGVEPYDFIRDEYYKGKIVLEPGECQFRQMEIHDLTDDSWTEWIEF</sequence>
<organism evidence="1 2">
    <name type="scientific">Treponema peruense</name>
    <dbReference type="NCBI Taxonomy" id="2787628"/>
    <lineage>
        <taxon>Bacteria</taxon>
        <taxon>Pseudomonadati</taxon>
        <taxon>Spirochaetota</taxon>
        <taxon>Spirochaetia</taxon>
        <taxon>Spirochaetales</taxon>
        <taxon>Treponemataceae</taxon>
        <taxon>Treponema</taxon>
    </lineage>
</organism>
<dbReference type="Proteomes" id="UP000595224">
    <property type="component" value="Chromosome"/>
</dbReference>
<proteinExistence type="predicted"/>
<gene>
    <name evidence="1" type="ORF">IWA51_12240</name>
</gene>
<evidence type="ECO:0000313" key="1">
    <source>
        <dbReference type="EMBL" id="QQA01001.1"/>
    </source>
</evidence>
<keyword evidence="2" id="KW-1185">Reference proteome</keyword>
<dbReference type="AlphaFoldDB" id="A0A7T3V542"/>
<reference evidence="1 2" key="1">
    <citation type="submission" date="2020-11" db="EMBL/GenBank/DDBJ databases">
        <title>Treponema Peruensis nv. sp., first commensal Treponema isolated from human feces.</title>
        <authorList>
            <person name="Belkhou C."/>
            <person name="Raes J."/>
        </authorList>
    </citation>
    <scope>NUCLEOTIDE SEQUENCE [LARGE SCALE GENOMIC DNA]</scope>
    <source>
        <strain evidence="1 2">RCC2812</strain>
    </source>
</reference>